<keyword evidence="2" id="KW-1185">Reference proteome</keyword>
<organism evidence="1 2">
    <name type="scientific">Powai lake megavirus</name>
    <dbReference type="NCBI Taxonomy" id="1842663"/>
    <lineage>
        <taxon>Viruses</taxon>
        <taxon>Varidnaviria</taxon>
        <taxon>Bamfordvirae</taxon>
        <taxon>Nucleocytoviricota</taxon>
        <taxon>Megaviricetes</taxon>
        <taxon>Imitervirales</taxon>
        <taxon>Mimiviridae</taxon>
        <taxon>Megamimivirinae</taxon>
        <taxon>Megavirus</taxon>
        <taxon>Megavirus powaiense</taxon>
    </lineage>
</organism>
<evidence type="ECO:0008006" key="3">
    <source>
        <dbReference type="Google" id="ProtNLM"/>
    </source>
</evidence>
<dbReference type="EMBL" id="KU877344">
    <property type="protein sequence ID" value="ANB50814.1"/>
    <property type="molecule type" value="Genomic_DNA"/>
</dbReference>
<dbReference type="Gene3D" id="1.25.40.20">
    <property type="entry name" value="Ankyrin repeat-containing domain"/>
    <property type="match status" value="1"/>
</dbReference>
<proteinExistence type="predicted"/>
<reference evidence="1 2" key="1">
    <citation type="journal article" date="2016" name="Genome Announc.">
        <title>Complete Genome Sequence of a New Megavirus Family Member Isolated from an Inland Water Lake for the First Time in India.</title>
        <authorList>
            <person name="Chatterjee A."/>
            <person name="Ali F."/>
            <person name="Bange D."/>
            <person name="Kondabagil K."/>
        </authorList>
    </citation>
    <scope>NUCLEOTIDE SEQUENCE [LARGE SCALE GENOMIC DNA]</scope>
    <source>
        <strain evidence="1">1</strain>
    </source>
</reference>
<dbReference type="RefSeq" id="YP_010776565.1">
    <property type="nucleotide sequence ID" value="NC_075034.1"/>
</dbReference>
<dbReference type="Proteomes" id="UP000241365">
    <property type="component" value="Segment"/>
</dbReference>
<dbReference type="SUPFAM" id="SSF48403">
    <property type="entry name" value="Ankyrin repeat"/>
    <property type="match status" value="1"/>
</dbReference>
<evidence type="ECO:0000313" key="1">
    <source>
        <dbReference type="EMBL" id="ANB50814.1"/>
    </source>
</evidence>
<sequence length="318" mass="37347">MTLRNKYYDFVDQIESDCNDIDHILKHMTKIMKNIPNISKKNLPKDFFLVDKFMDSDDESKISILKYAIKHLYLDEFLNLTQYHNFETCSEINTYLPLLVFNINMYNKCNKKLVYQTIEFLIDSGCDISYHNHLVTILASCNHNFILQLILEHGGDASTLNNMPIRHAANHQKFNNIMLLMEYGADIYTHNNYVFRHSLYIDDINLTKFCIDIGVDVNINDGVAIKYSLFNSSKIFDILIDHGADINYIDGYDIYNVVQNKDIDLLKKLSDLGVRIDQLNYIRNNMNKWDEDYTLFNFLQNNGVFDKNILFAMFNKKN</sequence>
<dbReference type="InterPro" id="IPR036770">
    <property type="entry name" value="Ankyrin_rpt-contain_sf"/>
</dbReference>
<dbReference type="KEGG" id="vg:80513176"/>
<accession>A0A167RL28</accession>
<name>A0A167RL28_9VIRU</name>
<evidence type="ECO:0000313" key="2">
    <source>
        <dbReference type="Proteomes" id="UP000241365"/>
    </source>
</evidence>
<protein>
    <recommendedName>
        <fullName evidence="3">Ankyrin repeat protein</fullName>
    </recommendedName>
</protein>
<dbReference type="GeneID" id="80513176"/>